<comment type="caution">
    <text evidence="2">The sequence shown here is derived from an EMBL/GenBank/DDBJ whole genome shotgun (WGS) entry which is preliminary data.</text>
</comment>
<dbReference type="Proteomes" id="UP000663887">
    <property type="component" value="Unassembled WGS sequence"/>
</dbReference>
<proteinExistence type="predicted"/>
<protein>
    <submittedName>
        <fullName evidence="2">Uncharacterized protein</fullName>
    </submittedName>
</protein>
<name>A0A816TSS3_9BILA</name>
<dbReference type="AlphaFoldDB" id="A0A816TSS3"/>
<evidence type="ECO:0000313" key="2">
    <source>
        <dbReference type="EMBL" id="CAF2099128.1"/>
    </source>
</evidence>
<organism evidence="2 3">
    <name type="scientific">Rotaria magnacalcarata</name>
    <dbReference type="NCBI Taxonomy" id="392030"/>
    <lineage>
        <taxon>Eukaryota</taxon>
        <taxon>Metazoa</taxon>
        <taxon>Spiralia</taxon>
        <taxon>Gnathifera</taxon>
        <taxon>Rotifera</taxon>
        <taxon>Eurotatoria</taxon>
        <taxon>Bdelloidea</taxon>
        <taxon>Philodinida</taxon>
        <taxon>Philodinidae</taxon>
        <taxon>Rotaria</taxon>
    </lineage>
</organism>
<gene>
    <name evidence="2" type="ORF">XDN619_LOCUS18286</name>
</gene>
<sequence length="585" mass="69597">MVMHSPKEKTPRQMIPDQTFVQLENTVQDIEQQVANNELGAVGGNLTPTQTQLQRTPLTSRIPIFNENGEVITNLNKESAEKKKKALEEKIKKVRIQQQKDEAEELQNKRNEELKKKQINDQRAAEKKAKQEELIKKRKEEEEIKKQKAQDDRNKRIEERRQRQEYFDKCKEERRLDEEREKERQKEEALHKEFKFQQNLIKKHASFDIYQQAKEQETEYLKEIKQQEKGGAIKKVRDERHFQAFNIGFEDIVNEDLDTASQISHNFNESIIDGGLSADENYDDELISKIDMLNIDLKKKNSKGNIIENQRTRYEQIRHEKLEQDRLFAKMEEKDKLKYTQYFDTLEREIQIEVEKYMALINNENWDDIHSYDLKKYIDEAVRYVNYRRFKRNSMGNTSRISVTPNVNKKTPGFVTRIFTNKNYKNADPADVDSQDSEEEQIIIPPSARRITRASRPSIVDSYTGKETGSLIQRIRENRRIAREREENTEQRLKKQTYDELAEILELMDTSNSFEEFYDLLCDNLNVQRDGRRNVLDKDICFYEYTDDTISSFLAYLKKYHRYAIVNFIPQEYKFISVLSGEGQE</sequence>
<dbReference type="EMBL" id="CAJNRG010007906">
    <property type="protein sequence ID" value="CAF2099128.1"/>
    <property type="molecule type" value="Genomic_DNA"/>
</dbReference>
<evidence type="ECO:0000256" key="1">
    <source>
        <dbReference type="SAM" id="MobiDB-lite"/>
    </source>
</evidence>
<feature type="region of interest" description="Disordered" evidence="1">
    <location>
        <begin position="97"/>
        <end position="134"/>
    </location>
</feature>
<reference evidence="2" key="1">
    <citation type="submission" date="2021-02" db="EMBL/GenBank/DDBJ databases">
        <authorList>
            <person name="Nowell W R."/>
        </authorList>
    </citation>
    <scope>NUCLEOTIDE SEQUENCE</scope>
</reference>
<evidence type="ECO:0000313" key="3">
    <source>
        <dbReference type="Proteomes" id="UP000663887"/>
    </source>
</evidence>
<feature type="compositionally biased region" description="Basic and acidic residues" evidence="1">
    <location>
        <begin position="98"/>
        <end position="134"/>
    </location>
</feature>
<accession>A0A816TSS3</accession>